<dbReference type="HOGENOM" id="CLU_1983026_0_0_1"/>
<reference evidence="1 2" key="1">
    <citation type="journal article" date="2014" name="BMC Genomics">
        <title>Comparative genome sequencing reveals chemotype-specific gene clusters in the toxigenic black mold Stachybotrys.</title>
        <authorList>
            <person name="Semeiks J."/>
            <person name="Borek D."/>
            <person name="Otwinowski Z."/>
            <person name="Grishin N.V."/>
        </authorList>
    </citation>
    <scope>NUCLEOTIDE SEQUENCE [LARGE SCALE GENOMIC DNA]</scope>
    <source>
        <strain evidence="1 2">IBT 40285</strain>
    </source>
</reference>
<name>A0A084QZL1_STAC4</name>
<organism evidence="1 2">
    <name type="scientific">Stachybotrys chlorohalonatus (strain IBT 40285)</name>
    <dbReference type="NCBI Taxonomy" id="1283841"/>
    <lineage>
        <taxon>Eukaryota</taxon>
        <taxon>Fungi</taxon>
        <taxon>Dikarya</taxon>
        <taxon>Ascomycota</taxon>
        <taxon>Pezizomycotina</taxon>
        <taxon>Sordariomycetes</taxon>
        <taxon>Hypocreomycetidae</taxon>
        <taxon>Hypocreales</taxon>
        <taxon>Stachybotryaceae</taxon>
        <taxon>Stachybotrys</taxon>
    </lineage>
</organism>
<dbReference type="AlphaFoldDB" id="A0A084QZL1"/>
<evidence type="ECO:0000313" key="1">
    <source>
        <dbReference type="EMBL" id="KFA69396.1"/>
    </source>
</evidence>
<sequence length="126" mass="14784">MKFKIPLEKAIVERRHEFNHFRIKGPYVTSGTQEEKKWRKWAHKWGDSSERSRGKDDGISISARLEYIHKKGRGLVPHRYLGMTQDLGAYAYVNAYTNRTYQTGPRNPEAIEDDTYEGEEFNAIDF</sequence>
<protein>
    <submittedName>
        <fullName evidence="1">Uncharacterized protein</fullName>
    </submittedName>
</protein>
<keyword evidence="2" id="KW-1185">Reference proteome</keyword>
<dbReference type="InParanoid" id="A0A084QZL1"/>
<accession>A0A084QZL1</accession>
<dbReference type="EMBL" id="KL659500">
    <property type="protein sequence ID" value="KFA69396.1"/>
    <property type="molecule type" value="Genomic_DNA"/>
</dbReference>
<dbReference type="OrthoDB" id="10396132at2759"/>
<proteinExistence type="predicted"/>
<gene>
    <name evidence="1" type="ORF">S40285_10664</name>
</gene>
<evidence type="ECO:0000313" key="2">
    <source>
        <dbReference type="Proteomes" id="UP000028524"/>
    </source>
</evidence>
<dbReference type="Proteomes" id="UP000028524">
    <property type="component" value="Unassembled WGS sequence"/>
</dbReference>